<protein>
    <recommendedName>
        <fullName evidence="3">Secreted protein</fullName>
    </recommendedName>
</protein>
<sequence length="102" mass="11290">MRVSVLVGGLLVFIYSGVFTGLLRHVQMCCMKARPLGHVEDRGVLFIFFFEDDDDGGGDDDAFQGTFNSVFLGLRGVPSNHCHWFSRSICSVSFIASHSLNE</sequence>
<gene>
    <name evidence="1" type="ORF">XENOCAPTIV_009973</name>
</gene>
<evidence type="ECO:0000313" key="1">
    <source>
        <dbReference type="EMBL" id="MEQ2210215.1"/>
    </source>
</evidence>
<dbReference type="EMBL" id="JAHRIN010052623">
    <property type="protein sequence ID" value="MEQ2210215.1"/>
    <property type="molecule type" value="Genomic_DNA"/>
</dbReference>
<dbReference type="Proteomes" id="UP001434883">
    <property type="component" value="Unassembled WGS sequence"/>
</dbReference>
<organism evidence="1 2">
    <name type="scientific">Xenoophorus captivus</name>
    <dbReference type="NCBI Taxonomy" id="1517983"/>
    <lineage>
        <taxon>Eukaryota</taxon>
        <taxon>Metazoa</taxon>
        <taxon>Chordata</taxon>
        <taxon>Craniata</taxon>
        <taxon>Vertebrata</taxon>
        <taxon>Euteleostomi</taxon>
        <taxon>Actinopterygii</taxon>
        <taxon>Neopterygii</taxon>
        <taxon>Teleostei</taxon>
        <taxon>Neoteleostei</taxon>
        <taxon>Acanthomorphata</taxon>
        <taxon>Ovalentaria</taxon>
        <taxon>Atherinomorphae</taxon>
        <taxon>Cyprinodontiformes</taxon>
        <taxon>Goodeidae</taxon>
        <taxon>Xenoophorus</taxon>
    </lineage>
</organism>
<evidence type="ECO:0000313" key="2">
    <source>
        <dbReference type="Proteomes" id="UP001434883"/>
    </source>
</evidence>
<reference evidence="1 2" key="1">
    <citation type="submission" date="2021-06" db="EMBL/GenBank/DDBJ databases">
        <authorList>
            <person name="Palmer J.M."/>
        </authorList>
    </citation>
    <scope>NUCLEOTIDE SEQUENCE [LARGE SCALE GENOMIC DNA]</scope>
    <source>
        <strain evidence="1 2">XC_2019</strain>
        <tissue evidence="1">Muscle</tissue>
    </source>
</reference>
<comment type="caution">
    <text evidence="1">The sequence shown here is derived from an EMBL/GenBank/DDBJ whole genome shotgun (WGS) entry which is preliminary data.</text>
</comment>
<evidence type="ECO:0008006" key="3">
    <source>
        <dbReference type="Google" id="ProtNLM"/>
    </source>
</evidence>
<proteinExistence type="predicted"/>
<accession>A0ABV0RQ79</accession>
<keyword evidence="2" id="KW-1185">Reference proteome</keyword>
<name>A0ABV0RQ79_9TELE</name>